<evidence type="ECO:0000256" key="6">
    <source>
        <dbReference type="SAM" id="Phobius"/>
    </source>
</evidence>
<evidence type="ECO:0000256" key="3">
    <source>
        <dbReference type="ARBA" id="ARBA00022989"/>
    </source>
</evidence>
<dbReference type="PROSITE" id="PS00216">
    <property type="entry name" value="SUGAR_TRANSPORT_1"/>
    <property type="match status" value="1"/>
</dbReference>
<dbReference type="Gene3D" id="1.20.1250.20">
    <property type="entry name" value="MFS general substrate transporter like domains"/>
    <property type="match status" value="2"/>
</dbReference>
<dbReference type="GO" id="GO:0015174">
    <property type="term" value="F:basic amino acid transmembrane transporter activity"/>
    <property type="evidence" value="ECO:0007669"/>
    <property type="project" value="TreeGrafter"/>
</dbReference>
<keyword evidence="2 6" id="KW-0812">Transmembrane</keyword>
<feature type="transmembrane region" description="Helical" evidence="6">
    <location>
        <begin position="325"/>
        <end position="349"/>
    </location>
</feature>
<dbReference type="InterPro" id="IPR005829">
    <property type="entry name" value="Sugar_transporter_CS"/>
</dbReference>
<evidence type="ECO:0000256" key="4">
    <source>
        <dbReference type="ARBA" id="ARBA00023136"/>
    </source>
</evidence>
<dbReference type="PROSITE" id="PS50850">
    <property type="entry name" value="MFS"/>
    <property type="match status" value="1"/>
</dbReference>
<dbReference type="GO" id="GO:0000329">
    <property type="term" value="C:fungal-type vacuole membrane"/>
    <property type="evidence" value="ECO:0007669"/>
    <property type="project" value="TreeGrafter"/>
</dbReference>
<dbReference type="InterPro" id="IPR011701">
    <property type="entry name" value="MFS"/>
</dbReference>
<dbReference type="PANTHER" id="PTHR23501:SF33">
    <property type="entry name" value="MAJOR FACILITATOR SUPERFAMILY (MFS) PROFILE DOMAIN-CONTAINING PROTEIN"/>
    <property type="match status" value="1"/>
</dbReference>
<evidence type="ECO:0000256" key="5">
    <source>
        <dbReference type="SAM" id="MobiDB-lite"/>
    </source>
</evidence>
<dbReference type="Pfam" id="PF07690">
    <property type="entry name" value="MFS_1"/>
    <property type="match status" value="1"/>
</dbReference>
<dbReference type="EMBL" id="MNUE01000040">
    <property type="protein sequence ID" value="OJD32236.1"/>
    <property type="molecule type" value="Genomic_DNA"/>
</dbReference>
<feature type="transmembrane region" description="Helical" evidence="6">
    <location>
        <begin position="119"/>
        <end position="145"/>
    </location>
</feature>
<feature type="domain" description="Major facilitator superfamily (MFS) profile" evidence="7">
    <location>
        <begin position="54"/>
        <end position="554"/>
    </location>
</feature>
<feature type="transmembrane region" description="Helical" evidence="6">
    <location>
        <begin position="458"/>
        <end position="480"/>
    </location>
</feature>
<evidence type="ECO:0000256" key="1">
    <source>
        <dbReference type="ARBA" id="ARBA00004141"/>
    </source>
</evidence>
<evidence type="ECO:0000259" key="7">
    <source>
        <dbReference type="PROSITE" id="PS50850"/>
    </source>
</evidence>
<accession>A0A1J9RWM2</accession>
<evidence type="ECO:0000313" key="8">
    <source>
        <dbReference type="EMBL" id="OJD32236.1"/>
    </source>
</evidence>
<feature type="transmembrane region" description="Helical" evidence="6">
    <location>
        <begin position="151"/>
        <end position="169"/>
    </location>
</feature>
<feature type="transmembrane region" description="Helical" evidence="6">
    <location>
        <begin position="286"/>
        <end position="305"/>
    </location>
</feature>
<name>A0A1J9RWM2_9PEZI</name>
<dbReference type="RefSeq" id="XP_020128496.1">
    <property type="nucleotide sequence ID" value="XM_020275510.1"/>
</dbReference>
<feature type="transmembrane region" description="Helical" evidence="6">
    <location>
        <begin position="54"/>
        <end position="79"/>
    </location>
</feature>
<organism evidence="8 9">
    <name type="scientific">Diplodia corticola</name>
    <dbReference type="NCBI Taxonomy" id="236234"/>
    <lineage>
        <taxon>Eukaryota</taxon>
        <taxon>Fungi</taxon>
        <taxon>Dikarya</taxon>
        <taxon>Ascomycota</taxon>
        <taxon>Pezizomycotina</taxon>
        <taxon>Dothideomycetes</taxon>
        <taxon>Dothideomycetes incertae sedis</taxon>
        <taxon>Botryosphaeriales</taxon>
        <taxon>Botryosphaeriaceae</taxon>
        <taxon>Diplodia</taxon>
    </lineage>
</organism>
<feature type="transmembrane region" description="Helical" evidence="6">
    <location>
        <begin position="257"/>
        <end position="274"/>
    </location>
</feature>
<dbReference type="PANTHER" id="PTHR23501">
    <property type="entry name" value="MAJOR FACILITATOR SUPERFAMILY"/>
    <property type="match status" value="1"/>
</dbReference>
<comment type="subcellular location">
    <subcellularLocation>
        <location evidence="1">Membrane</location>
        <topology evidence="1">Multi-pass membrane protein</topology>
    </subcellularLocation>
</comment>
<dbReference type="AlphaFoldDB" id="A0A1J9RWM2"/>
<sequence>MQTNADAIDERSPLLPNHVTPPGAEVDEAVSSTVGPPFQPEPEKTTSKKKIISILAVLLIGVLLSNADVSIVLATHALIASEFDDLSNSSWIFVSFGLASTAAQPLVGKLSDLYGRKSVLLITYALFAIGCCIIGVAPSLAVVILGRVLSGIGSAGMSALVSIIITDLVPLRDVASWRSYVNIITTTGRSLGGPVGGWFADTIGWRWTFLVQVPPMVVAFALAWLLVPQHTQAAPAPDPADAPKDCKPSNPLSRLDILGSITLTAAILLLMFPLELGGQKIPWSHPLIFSLLGAAVIASILFILAEKHAAEPVLPLDIFRERDFSITFVIMALQVAAQGSMMFTVPLYFQITDGVSATKAGAHLFPAVLGNTVSQLASGAFIGRTGRYKVLITLGTTCTSVCYMLMLLRWSGNHTNLWESLYVIPGGFGTGMASSAVFIAMTASVATPYVAIASSTMYLSGSIGSLVGLASSAAVLQTIVHRGLQGVVGADFPNRDEFIRRCLEDIGFLQHLTGEIKEKIVDVYVLGFRGAYAMSLGLSVVGTVLGLFVRERTLS</sequence>
<feature type="transmembrane region" description="Helical" evidence="6">
    <location>
        <begin position="207"/>
        <end position="227"/>
    </location>
</feature>
<dbReference type="InterPro" id="IPR020846">
    <property type="entry name" value="MFS_dom"/>
</dbReference>
<evidence type="ECO:0000256" key="2">
    <source>
        <dbReference type="ARBA" id="ARBA00022692"/>
    </source>
</evidence>
<evidence type="ECO:0000313" key="9">
    <source>
        <dbReference type="Proteomes" id="UP000183809"/>
    </source>
</evidence>
<dbReference type="GeneID" id="31015771"/>
<proteinExistence type="predicted"/>
<feature type="region of interest" description="Disordered" evidence="5">
    <location>
        <begin position="1"/>
        <end position="44"/>
    </location>
</feature>
<dbReference type="Proteomes" id="UP000183809">
    <property type="component" value="Unassembled WGS sequence"/>
</dbReference>
<gene>
    <name evidence="8" type="ORF">BKCO1_4000095</name>
</gene>
<feature type="transmembrane region" description="Helical" evidence="6">
    <location>
        <begin position="531"/>
        <end position="549"/>
    </location>
</feature>
<protein>
    <submittedName>
        <fullName evidence="8">Multidrug resistance protein</fullName>
    </submittedName>
</protein>
<dbReference type="SUPFAM" id="SSF103473">
    <property type="entry name" value="MFS general substrate transporter"/>
    <property type="match status" value="1"/>
</dbReference>
<reference evidence="8 9" key="1">
    <citation type="submission" date="2016-10" db="EMBL/GenBank/DDBJ databases">
        <title>Proteomics and genomics reveal pathogen-plant mechanisms compatible with a hemibiotrophic lifestyle of Diplodia corticola.</title>
        <authorList>
            <person name="Fernandes I."/>
            <person name="De Jonge R."/>
            <person name="Van De Peer Y."/>
            <person name="Devreese B."/>
            <person name="Alves A."/>
            <person name="Esteves A.C."/>
        </authorList>
    </citation>
    <scope>NUCLEOTIDE SEQUENCE [LARGE SCALE GENOMIC DNA]</scope>
    <source>
        <strain evidence="8 9">CBS 112549</strain>
    </source>
</reference>
<dbReference type="OrthoDB" id="6770063at2759"/>
<keyword evidence="4 6" id="KW-0472">Membrane</keyword>
<dbReference type="InterPro" id="IPR036259">
    <property type="entry name" value="MFS_trans_sf"/>
</dbReference>
<feature type="transmembrane region" description="Helical" evidence="6">
    <location>
        <begin position="422"/>
        <end position="446"/>
    </location>
</feature>
<keyword evidence="9" id="KW-1185">Reference proteome</keyword>
<keyword evidence="3 6" id="KW-1133">Transmembrane helix</keyword>
<comment type="caution">
    <text evidence="8">The sequence shown here is derived from an EMBL/GenBank/DDBJ whole genome shotgun (WGS) entry which is preliminary data.</text>
</comment>
<feature type="transmembrane region" description="Helical" evidence="6">
    <location>
        <begin position="390"/>
        <end position="410"/>
    </location>
</feature>